<feature type="region of interest" description="Disordered" evidence="6">
    <location>
        <begin position="28"/>
        <end position="58"/>
    </location>
</feature>
<comment type="subcellular location">
    <subcellularLocation>
        <location evidence="1">Nucleus</location>
    </subcellularLocation>
</comment>
<dbReference type="GO" id="GO:0006355">
    <property type="term" value="P:regulation of DNA-templated transcription"/>
    <property type="evidence" value="ECO:0007669"/>
    <property type="project" value="UniProtKB-ARBA"/>
</dbReference>
<dbReference type="GO" id="GO:0003677">
    <property type="term" value="F:DNA binding"/>
    <property type="evidence" value="ECO:0007669"/>
    <property type="project" value="UniProtKB-KW"/>
</dbReference>
<dbReference type="PROSITE" id="PS50090">
    <property type="entry name" value="MYB_LIKE"/>
    <property type="match status" value="1"/>
</dbReference>
<feature type="compositionally biased region" description="Polar residues" evidence="6">
    <location>
        <begin position="28"/>
        <end position="39"/>
    </location>
</feature>
<dbReference type="GO" id="GO:0009739">
    <property type="term" value="P:response to gibberellin"/>
    <property type="evidence" value="ECO:0007669"/>
    <property type="project" value="TreeGrafter"/>
</dbReference>
<dbReference type="PANTHER" id="PTHR44191:SF45">
    <property type="entry name" value="TRANSCRIPTION FACTOR MYB1R1-LIKE"/>
    <property type="match status" value="1"/>
</dbReference>
<dbReference type="FunFam" id="1.10.10.60:FF:000009">
    <property type="entry name" value="transcription factor MYB1R1"/>
    <property type="match status" value="1"/>
</dbReference>
<keyword evidence="2" id="KW-0805">Transcription regulation</keyword>
<reference evidence="9" key="1">
    <citation type="submission" date="2018-02" db="EMBL/GenBank/DDBJ databases">
        <authorList>
            <person name="Cohen D.B."/>
            <person name="Kent A.D."/>
        </authorList>
    </citation>
    <scope>NUCLEOTIDE SEQUENCE</scope>
</reference>
<dbReference type="PROSITE" id="PS51294">
    <property type="entry name" value="HTH_MYB"/>
    <property type="match status" value="1"/>
</dbReference>
<evidence type="ECO:0000256" key="5">
    <source>
        <dbReference type="ARBA" id="ARBA00023242"/>
    </source>
</evidence>
<dbReference type="PANTHER" id="PTHR44191">
    <property type="entry name" value="TRANSCRIPTION FACTOR KUA1"/>
    <property type="match status" value="1"/>
</dbReference>
<dbReference type="CDD" id="cd00167">
    <property type="entry name" value="SANT"/>
    <property type="match status" value="1"/>
</dbReference>
<dbReference type="SMART" id="SM00717">
    <property type="entry name" value="SANT"/>
    <property type="match status" value="1"/>
</dbReference>
<evidence type="ECO:0000259" key="7">
    <source>
        <dbReference type="PROSITE" id="PS50090"/>
    </source>
</evidence>
<dbReference type="InterPro" id="IPR052245">
    <property type="entry name" value="Plant_Stress_Dev_TF"/>
</dbReference>
<organism evidence="9">
    <name type="scientific">Fagus sylvatica</name>
    <name type="common">Beechnut</name>
    <dbReference type="NCBI Taxonomy" id="28930"/>
    <lineage>
        <taxon>Eukaryota</taxon>
        <taxon>Viridiplantae</taxon>
        <taxon>Streptophyta</taxon>
        <taxon>Embryophyta</taxon>
        <taxon>Tracheophyta</taxon>
        <taxon>Spermatophyta</taxon>
        <taxon>Magnoliopsida</taxon>
        <taxon>eudicotyledons</taxon>
        <taxon>Gunneridae</taxon>
        <taxon>Pentapetalae</taxon>
        <taxon>rosids</taxon>
        <taxon>fabids</taxon>
        <taxon>Fagales</taxon>
        <taxon>Fagaceae</taxon>
        <taxon>Fagus</taxon>
    </lineage>
</organism>
<dbReference type="GO" id="GO:0009723">
    <property type="term" value="P:response to ethylene"/>
    <property type="evidence" value="ECO:0007669"/>
    <property type="project" value="TreeGrafter"/>
</dbReference>
<gene>
    <name evidence="9" type="ORF">FSB_LOCUS30333</name>
</gene>
<dbReference type="Pfam" id="PF00249">
    <property type="entry name" value="Myb_DNA-binding"/>
    <property type="match status" value="1"/>
</dbReference>
<dbReference type="EMBL" id="OIVN01002306">
    <property type="protein sequence ID" value="SPD02451.1"/>
    <property type="molecule type" value="Genomic_DNA"/>
</dbReference>
<sequence length="250" mass="27827">MGGDYVKIFGKIFQNNVLVDDPMKKSASTPTLSSLNNDNEVVDDPMKKSASTPTLSSLNNDNEVVADSGYLSDCIGTVQRKAVLERKKGKFWTVEEQKLFLIGLKKLGKGDWKGISRQFVTTRTPAQVCSHAQKYFLKQAGITKKHCRTSVFNLSLNEDEITAPKDSFVSNTNKGDVEKSLEVIKSIHPTSPYLPYLPYCLPTRTQEHQRQPHQTSAPMLVWLASSAPMTAMSTIGYVRPSSRTMSNSEF</sequence>
<evidence type="ECO:0000256" key="1">
    <source>
        <dbReference type="ARBA" id="ARBA00004123"/>
    </source>
</evidence>
<evidence type="ECO:0000256" key="4">
    <source>
        <dbReference type="ARBA" id="ARBA00023163"/>
    </source>
</evidence>
<accession>A0A2N9GSX6</accession>
<feature type="domain" description="HTH myb-type" evidence="8">
    <location>
        <begin position="84"/>
        <end position="140"/>
    </location>
</feature>
<name>A0A2N9GSX6_FAGSY</name>
<dbReference type="SUPFAM" id="SSF46689">
    <property type="entry name" value="Homeodomain-like"/>
    <property type="match status" value="1"/>
</dbReference>
<protein>
    <submittedName>
        <fullName evidence="9">Uncharacterized protein</fullName>
    </submittedName>
</protein>
<proteinExistence type="predicted"/>
<evidence type="ECO:0000256" key="6">
    <source>
        <dbReference type="SAM" id="MobiDB-lite"/>
    </source>
</evidence>
<dbReference type="InterPro" id="IPR001005">
    <property type="entry name" value="SANT/Myb"/>
</dbReference>
<evidence type="ECO:0000313" key="9">
    <source>
        <dbReference type="EMBL" id="SPD02451.1"/>
    </source>
</evidence>
<dbReference type="AlphaFoldDB" id="A0A2N9GSX6"/>
<evidence type="ECO:0000256" key="3">
    <source>
        <dbReference type="ARBA" id="ARBA00023125"/>
    </source>
</evidence>
<dbReference type="GO" id="GO:0005634">
    <property type="term" value="C:nucleus"/>
    <property type="evidence" value="ECO:0007669"/>
    <property type="project" value="UniProtKB-SubCell"/>
</dbReference>
<keyword evidence="5" id="KW-0539">Nucleus</keyword>
<feature type="domain" description="Myb-like" evidence="7">
    <location>
        <begin position="92"/>
        <end position="136"/>
    </location>
</feature>
<dbReference type="InterPro" id="IPR017930">
    <property type="entry name" value="Myb_dom"/>
</dbReference>
<keyword evidence="4" id="KW-0804">Transcription</keyword>
<evidence type="ECO:0000256" key="2">
    <source>
        <dbReference type="ARBA" id="ARBA00023015"/>
    </source>
</evidence>
<feature type="compositionally biased region" description="Polar residues" evidence="6">
    <location>
        <begin position="49"/>
        <end position="58"/>
    </location>
</feature>
<dbReference type="NCBIfam" id="TIGR01557">
    <property type="entry name" value="myb_SHAQKYF"/>
    <property type="match status" value="1"/>
</dbReference>
<keyword evidence="3" id="KW-0238">DNA-binding</keyword>
<dbReference type="Gene3D" id="1.10.10.60">
    <property type="entry name" value="Homeodomain-like"/>
    <property type="match status" value="1"/>
</dbReference>
<dbReference type="InterPro" id="IPR009057">
    <property type="entry name" value="Homeodomain-like_sf"/>
</dbReference>
<evidence type="ECO:0000259" key="8">
    <source>
        <dbReference type="PROSITE" id="PS51294"/>
    </source>
</evidence>
<dbReference type="InterPro" id="IPR006447">
    <property type="entry name" value="Myb_dom_plants"/>
</dbReference>